<dbReference type="SUPFAM" id="SSF48008">
    <property type="entry name" value="GntR ligand-binding domain-like"/>
    <property type="match status" value="1"/>
</dbReference>
<dbReference type="PANTHER" id="PTHR43537:SF45">
    <property type="entry name" value="GNTR FAMILY REGULATORY PROTEIN"/>
    <property type="match status" value="1"/>
</dbReference>
<evidence type="ECO:0000256" key="3">
    <source>
        <dbReference type="ARBA" id="ARBA00023163"/>
    </source>
</evidence>
<dbReference type="InterPro" id="IPR008920">
    <property type="entry name" value="TF_FadR/GntR_C"/>
</dbReference>
<evidence type="ECO:0000256" key="1">
    <source>
        <dbReference type="ARBA" id="ARBA00023015"/>
    </source>
</evidence>
<protein>
    <submittedName>
        <fullName evidence="6">FCD domain-containing protein</fullName>
    </submittedName>
</protein>
<dbReference type="Gene3D" id="1.10.10.10">
    <property type="entry name" value="Winged helix-like DNA-binding domain superfamily/Winged helix DNA-binding domain"/>
    <property type="match status" value="1"/>
</dbReference>
<feature type="compositionally biased region" description="Pro residues" evidence="4">
    <location>
        <begin position="121"/>
        <end position="131"/>
    </location>
</feature>
<dbReference type="InterPro" id="IPR000524">
    <property type="entry name" value="Tscrpt_reg_HTH_GntR"/>
</dbReference>
<dbReference type="PANTHER" id="PTHR43537">
    <property type="entry name" value="TRANSCRIPTIONAL REGULATOR, GNTR FAMILY"/>
    <property type="match status" value="1"/>
</dbReference>
<gene>
    <name evidence="6" type="ORF">GCU69_11340</name>
</gene>
<dbReference type="InterPro" id="IPR036388">
    <property type="entry name" value="WH-like_DNA-bd_sf"/>
</dbReference>
<dbReference type="PROSITE" id="PS50949">
    <property type="entry name" value="HTH_GNTR"/>
    <property type="match status" value="1"/>
</dbReference>
<feature type="region of interest" description="Disordered" evidence="4">
    <location>
        <begin position="1"/>
        <end position="139"/>
    </location>
</feature>
<dbReference type="Proteomes" id="UP000621266">
    <property type="component" value="Unassembled WGS sequence"/>
</dbReference>
<feature type="compositionally biased region" description="Low complexity" evidence="4">
    <location>
        <begin position="38"/>
        <end position="73"/>
    </location>
</feature>
<evidence type="ECO:0000313" key="6">
    <source>
        <dbReference type="EMBL" id="KAF4408957.1"/>
    </source>
</evidence>
<dbReference type="SMART" id="SM00895">
    <property type="entry name" value="FCD"/>
    <property type="match status" value="1"/>
</dbReference>
<evidence type="ECO:0000256" key="4">
    <source>
        <dbReference type="SAM" id="MobiDB-lite"/>
    </source>
</evidence>
<dbReference type="Pfam" id="PF07729">
    <property type="entry name" value="FCD"/>
    <property type="match status" value="1"/>
</dbReference>
<dbReference type="SUPFAM" id="SSF46785">
    <property type="entry name" value="Winged helix' DNA-binding domain"/>
    <property type="match status" value="1"/>
</dbReference>
<keyword evidence="2" id="KW-0238">DNA-binding</keyword>
<feature type="compositionally biased region" description="Low complexity" evidence="4">
    <location>
        <begin position="18"/>
        <end position="28"/>
    </location>
</feature>
<name>A0ABQ7FJ55_9ACTN</name>
<feature type="compositionally biased region" description="Basic and acidic residues" evidence="4">
    <location>
        <begin position="1"/>
        <end position="14"/>
    </location>
</feature>
<dbReference type="CDD" id="cd07377">
    <property type="entry name" value="WHTH_GntR"/>
    <property type="match status" value="1"/>
</dbReference>
<evidence type="ECO:0000313" key="7">
    <source>
        <dbReference type="Proteomes" id="UP000621266"/>
    </source>
</evidence>
<dbReference type="SMART" id="SM00345">
    <property type="entry name" value="HTH_GNTR"/>
    <property type="match status" value="1"/>
</dbReference>
<dbReference type="EMBL" id="WHPN01000255">
    <property type="protein sequence ID" value="KAF4408957.1"/>
    <property type="molecule type" value="Genomic_DNA"/>
</dbReference>
<evidence type="ECO:0000259" key="5">
    <source>
        <dbReference type="PROSITE" id="PS50949"/>
    </source>
</evidence>
<keyword evidence="1" id="KW-0805">Transcription regulation</keyword>
<reference evidence="6 7" key="1">
    <citation type="submission" date="2019-10" db="EMBL/GenBank/DDBJ databases">
        <title>Streptomyces tenebrisbrunneis sp.nov., an endogenous actinomycete isolated from of Lycium ruthenicum.</title>
        <authorList>
            <person name="Ma L."/>
        </authorList>
    </citation>
    <scope>NUCLEOTIDE SEQUENCE [LARGE SCALE GENOMIC DNA]</scope>
    <source>
        <strain evidence="6 7">TRM 66187</strain>
    </source>
</reference>
<organism evidence="6 7">
    <name type="scientific">Streptomyces lycii</name>
    <dbReference type="NCBI Taxonomy" id="2654337"/>
    <lineage>
        <taxon>Bacteria</taxon>
        <taxon>Bacillati</taxon>
        <taxon>Actinomycetota</taxon>
        <taxon>Actinomycetes</taxon>
        <taxon>Kitasatosporales</taxon>
        <taxon>Streptomycetaceae</taxon>
        <taxon>Streptomyces</taxon>
    </lineage>
</organism>
<dbReference type="InterPro" id="IPR036390">
    <property type="entry name" value="WH_DNA-bd_sf"/>
</dbReference>
<proteinExistence type="predicted"/>
<dbReference type="InterPro" id="IPR011711">
    <property type="entry name" value="GntR_C"/>
</dbReference>
<dbReference type="Pfam" id="PF00392">
    <property type="entry name" value="GntR"/>
    <property type="match status" value="1"/>
</dbReference>
<keyword evidence="3" id="KW-0804">Transcription</keyword>
<comment type="caution">
    <text evidence="6">The sequence shown here is derived from an EMBL/GenBank/DDBJ whole genome shotgun (WGS) entry which is preliminary data.</text>
</comment>
<feature type="domain" description="HTH gntR-type" evidence="5">
    <location>
        <begin position="140"/>
        <end position="207"/>
    </location>
</feature>
<sequence>MDRTRQARSAERDPALPGPGISAGPSAGTVTGEGSARASTAGLSPGGPSAAGLPTAGLRAAGLTAAGLPTEGARSGTGSTAGPVTGHTGEAGPDGARPWPGVPRQGVPAAESFPAGRPHPEPGPYDGPGPAAPRRMPRRHSVRAQILDALRTALADGELAPGEVYSAPALAERFGVSPTPVREAMQQLASEGAVETVPNRGFRVARRSARDLAELAEVRALLEIPVLLRLAQGGQPEQWDELRPYAAATVAAAARGDRAGYAEADRAFHQALLTLSGNRQLALVGDALHRRMQGPCGGGAGEIPAGGRTRDLLAEAAEHNQLLDALAARDTAAVERLARRHLSGGGGR</sequence>
<dbReference type="Gene3D" id="1.20.120.530">
    <property type="entry name" value="GntR ligand-binding domain-like"/>
    <property type="match status" value="1"/>
</dbReference>
<keyword evidence="7" id="KW-1185">Reference proteome</keyword>
<evidence type="ECO:0000256" key="2">
    <source>
        <dbReference type="ARBA" id="ARBA00023125"/>
    </source>
</evidence>
<accession>A0ABQ7FJ55</accession>